<dbReference type="PROSITE" id="PS50004">
    <property type="entry name" value="C2"/>
    <property type="match status" value="1"/>
</dbReference>
<feature type="region of interest" description="Disordered" evidence="17">
    <location>
        <begin position="474"/>
        <end position="493"/>
    </location>
</feature>
<dbReference type="EC" id="2.7.11.13" evidence="1"/>
<dbReference type="AlphaFoldDB" id="A0A452TBS9"/>
<dbReference type="InterPro" id="IPR037317">
    <property type="entry name" value="PKN1_HR1_2"/>
</dbReference>
<keyword evidence="5 16" id="KW-0547">Nucleotide-binding</keyword>
<dbReference type="SUPFAM" id="SSF46585">
    <property type="entry name" value="HR1 repeat"/>
    <property type="match status" value="2"/>
</dbReference>
<evidence type="ECO:0000256" key="10">
    <source>
        <dbReference type="ARBA" id="ARBA00072336"/>
    </source>
</evidence>
<keyword evidence="3" id="KW-0723">Serine/threonine-protein kinase</keyword>
<dbReference type="InterPro" id="IPR035892">
    <property type="entry name" value="C2_domain_sf"/>
</dbReference>
<feature type="binding site" evidence="16">
    <location>
        <position position="592"/>
    </location>
    <ligand>
        <name>ATP</name>
        <dbReference type="ChEBI" id="CHEBI:30616"/>
    </ligand>
</feature>
<dbReference type="PROSITE" id="PS51860">
    <property type="entry name" value="REM_1"/>
    <property type="match status" value="2"/>
</dbReference>
<dbReference type="InterPro" id="IPR000719">
    <property type="entry name" value="Prot_kinase_dom"/>
</dbReference>
<evidence type="ECO:0000256" key="15">
    <source>
        <dbReference type="PROSITE-ProRule" id="PRU01207"/>
    </source>
</evidence>
<evidence type="ECO:0000259" key="19">
    <source>
        <dbReference type="PROSITE" id="PS50011"/>
    </source>
</evidence>
<sequence>MACQPCRGAGRIWCCRSHKVRPWGWVGLEWGDLLGPGPHFLFSLALGAEPRLGRGWILSAGQSLLGRWRGGPLSLCPTRPPLDAPQSPGAGSQACSATNLSRVAGLEKQLAIELKVKQGAENMIQTYSNGSSKDRKLLLTAQQMLQDSKTKIDIIRMQLRRALQAGQLESQAAPDEAQGDPDLGAVELRIEELRHHFRVEHAVAEGAKNVLRLLSAGKAPDRKAVSEAQEKLTESNQKLGLLREALERARLAGPFPPTHYSTLCKPAPLTGTLEVRVVGCKDLPETIPWNPSPSVGGPGTPDSRTTFLSRPARGLYSRSGSLSGRSSLKVEAESTSEVSTVLKLDNTVVGQTSWKPCGPNAWDQSFTLELERARELELAVFWRDQRGLCALKFLKLEDFLDNERHEVQLDMEPQGCLVAEVTFRNPVIERIPRLRRQKKIFSKQQGKTFQRARQMNIDVATWVRLLRRLIPNATGTGTFSPGASPGPEARSTGDISVEKLNLGADLETLPQKSPLGPPSSPSSLSSPIQETATIPELPSETQETPGSTLCSPLRKSPLTLEDFKFLAVLGRGHFGKVLLSEFRPSGELFAIKALKKGDIVARDEVESLMCEKRILAAVTRAGHPFLVNLFGCFQTPEHVCFVMEYSAGGDLMLHIHSDVFSEPRAIFYSACVVLGLQFLHEHKIVYRDGLWGPDQHILWDPGVPGPRGADRHILHTGRGLVGPGRAAL</sequence>
<feature type="compositionally biased region" description="Polar residues" evidence="17">
    <location>
        <begin position="539"/>
        <end position="550"/>
    </location>
</feature>
<feature type="domain" description="REM-1" evidence="20">
    <location>
        <begin position="87"/>
        <end position="168"/>
    </location>
</feature>
<evidence type="ECO:0000256" key="4">
    <source>
        <dbReference type="ARBA" id="ARBA00022679"/>
    </source>
</evidence>
<dbReference type="GO" id="GO:0035556">
    <property type="term" value="P:intracellular signal transduction"/>
    <property type="evidence" value="ECO:0007669"/>
    <property type="project" value="TreeGrafter"/>
</dbReference>
<dbReference type="InterPro" id="IPR011072">
    <property type="entry name" value="HR1_rho-bd"/>
</dbReference>
<keyword evidence="6" id="KW-0418">Kinase</keyword>
<feature type="domain" description="Protein kinase" evidence="19">
    <location>
        <begin position="563"/>
        <end position="728"/>
    </location>
</feature>
<comment type="catalytic activity">
    <reaction evidence="8">
        <text>L-threonyl-[protein] + ATP = O-phospho-L-threonyl-[protein] + ADP + H(+)</text>
        <dbReference type="Rhea" id="RHEA:46608"/>
        <dbReference type="Rhea" id="RHEA-COMP:11060"/>
        <dbReference type="Rhea" id="RHEA-COMP:11605"/>
        <dbReference type="ChEBI" id="CHEBI:15378"/>
        <dbReference type="ChEBI" id="CHEBI:30013"/>
        <dbReference type="ChEBI" id="CHEBI:30616"/>
        <dbReference type="ChEBI" id="CHEBI:61977"/>
        <dbReference type="ChEBI" id="CHEBI:456216"/>
        <dbReference type="EC" id="2.7.11.1"/>
    </reaction>
</comment>
<evidence type="ECO:0000259" key="20">
    <source>
        <dbReference type="PROSITE" id="PS51860"/>
    </source>
</evidence>
<dbReference type="GO" id="GO:0004697">
    <property type="term" value="F:diacylglycerol-dependent serine/threonine kinase activity"/>
    <property type="evidence" value="ECO:0007669"/>
    <property type="project" value="UniProtKB-EC"/>
</dbReference>
<evidence type="ECO:0000256" key="11">
    <source>
        <dbReference type="ARBA" id="ARBA00075876"/>
    </source>
</evidence>
<dbReference type="Gene3D" id="1.10.510.10">
    <property type="entry name" value="Transferase(Phosphotransferase) domain 1"/>
    <property type="match status" value="1"/>
</dbReference>
<dbReference type="PANTHER" id="PTHR24356:SF246">
    <property type="entry name" value="SERINE_THREONINE-PROTEIN KINASE N1"/>
    <property type="match status" value="1"/>
</dbReference>
<proteinExistence type="predicted"/>
<dbReference type="GO" id="GO:0005524">
    <property type="term" value="F:ATP binding"/>
    <property type="evidence" value="ECO:0007669"/>
    <property type="project" value="UniProtKB-UniRule"/>
</dbReference>
<evidence type="ECO:0000256" key="12">
    <source>
        <dbReference type="ARBA" id="ARBA00077669"/>
    </source>
</evidence>
<dbReference type="InterPro" id="IPR000008">
    <property type="entry name" value="C2_dom"/>
</dbReference>
<dbReference type="Pfam" id="PF02185">
    <property type="entry name" value="HR1"/>
    <property type="match status" value="2"/>
</dbReference>
<evidence type="ECO:0000256" key="16">
    <source>
        <dbReference type="PROSITE-ProRule" id="PRU10141"/>
    </source>
</evidence>
<dbReference type="SMART" id="SM00742">
    <property type="entry name" value="Hr1"/>
    <property type="match status" value="2"/>
</dbReference>
<dbReference type="SUPFAM" id="SSF56112">
    <property type="entry name" value="Protein kinase-like (PK-like)"/>
    <property type="match status" value="1"/>
</dbReference>
<evidence type="ECO:0000256" key="9">
    <source>
        <dbReference type="ARBA" id="ARBA00048679"/>
    </source>
</evidence>
<reference evidence="21" key="1">
    <citation type="submission" date="2019-03" db="UniProtKB">
        <authorList>
            <consortium name="Ensembl"/>
        </authorList>
    </citation>
    <scope>IDENTIFICATION</scope>
</reference>
<dbReference type="GeneTree" id="ENSGT00940000154990"/>
<evidence type="ECO:0000256" key="14">
    <source>
        <dbReference type="ARBA" id="ARBA00080562"/>
    </source>
</evidence>
<evidence type="ECO:0000256" key="1">
    <source>
        <dbReference type="ARBA" id="ARBA00012429"/>
    </source>
</evidence>
<dbReference type="EC" id="2.7.11.1" evidence="2"/>
<evidence type="ECO:0000256" key="7">
    <source>
        <dbReference type="ARBA" id="ARBA00022840"/>
    </source>
</evidence>
<dbReference type="FunFam" id="1.10.287.160:FF:000001">
    <property type="entry name" value="Putative serine/threonine-protein kinase N2"/>
    <property type="match status" value="1"/>
</dbReference>
<feature type="region of interest" description="Disordered" evidence="17">
    <location>
        <begin position="508"/>
        <end position="551"/>
    </location>
</feature>
<dbReference type="InterPro" id="IPR050236">
    <property type="entry name" value="Ser_Thr_kinase_AGC"/>
</dbReference>
<feature type="domain" description="REM-1" evidence="20">
    <location>
        <begin position="174"/>
        <end position="255"/>
    </location>
</feature>
<dbReference type="CDD" id="cd11630">
    <property type="entry name" value="HR1_PKN1_2"/>
    <property type="match status" value="1"/>
</dbReference>
<dbReference type="InterPro" id="IPR036274">
    <property type="entry name" value="HR1_rpt_sf"/>
</dbReference>
<evidence type="ECO:0000256" key="13">
    <source>
        <dbReference type="ARBA" id="ARBA00079335"/>
    </source>
</evidence>
<keyword evidence="7 16" id="KW-0067">ATP-binding</keyword>
<evidence type="ECO:0000256" key="6">
    <source>
        <dbReference type="ARBA" id="ARBA00022777"/>
    </source>
</evidence>
<dbReference type="GO" id="GO:0031267">
    <property type="term" value="F:small GTPase binding"/>
    <property type="evidence" value="ECO:0007669"/>
    <property type="project" value="InterPro"/>
</dbReference>
<dbReference type="FunFam" id="3.30.200.20:FF:000058">
    <property type="entry name" value="Putative serine/threonine-protein kinase N2"/>
    <property type="match status" value="1"/>
</dbReference>
<comment type="catalytic activity">
    <reaction evidence="9">
        <text>L-seryl-[protein] + ATP = O-phospho-L-seryl-[protein] + ADP + H(+)</text>
        <dbReference type="Rhea" id="RHEA:17989"/>
        <dbReference type="Rhea" id="RHEA-COMP:9863"/>
        <dbReference type="Rhea" id="RHEA-COMP:11604"/>
        <dbReference type="ChEBI" id="CHEBI:15378"/>
        <dbReference type="ChEBI" id="CHEBI:29999"/>
        <dbReference type="ChEBI" id="CHEBI:30616"/>
        <dbReference type="ChEBI" id="CHEBI:83421"/>
        <dbReference type="ChEBI" id="CHEBI:456216"/>
        <dbReference type="EC" id="2.7.11.1"/>
    </reaction>
</comment>
<dbReference type="SUPFAM" id="SSF49562">
    <property type="entry name" value="C2 domain (Calcium/lipid-binding domain, CaLB)"/>
    <property type="match status" value="1"/>
</dbReference>
<evidence type="ECO:0000256" key="3">
    <source>
        <dbReference type="ARBA" id="ARBA00022527"/>
    </source>
</evidence>
<dbReference type="Gene3D" id="3.30.200.20">
    <property type="entry name" value="Phosphorylase Kinase, domain 1"/>
    <property type="match status" value="1"/>
</dbReference>
<dbReference type="PROSITE" id="PS00107">
    <property type="entry name" value="PROTEIN_KINASE_ATP"/>
    <property type="match status" value="1"/>
</dbReference>
<accession>A0A452TBS9</accession>
<evidence type="ECO:0000256" key="5">
    <source>
        <dbReference type="ARBA" id="ARBA00022741"/>
    </source>
</evidence>
<dbReference type="Gene3D" id="1.10.287.160">
    <property type="entry name" value="HR1 repeat"/>
    <property type="match status" value="2"/>
</dbReference>
<evidence type="ECO:0000256" key="2">
    <source>
        <dbReference type="ARBA" id="ARBA00012513"/>
    </source>
</evidence>
<keyword evidence="15" id="KW-0175">Coiled coil</keyword>
<evidence type="ECO:0000256" key="8">
    <source>
        <dbReference type="ARBA" id="ARBA00047899"/>
    </source>
</evidence>
<name>A0A452TBS9_URSMA</name>
<dbReference type="PROSITE" id="PS50011">
    <property type="entry name" value="PROTEIN_KINASE_DOM"/>
    <property type="match status" value="1"/>
</dbReference>
<evidence type="ECO:0000259" key="18">
    <source>
        <dbReference type="PROSITE" id="PS50004"/>
    </source>
</evidence>
<dbReference type="InterPro" id="IPR037784">
    <property type="entry name" value="C2_PKN"/>
</dbReference>
<gene>
    <name evidence="21" type="primary">PKN1</name>
</gene>
<keyword evidence="4" id="KW-0808">Transferase</keyword>
<feature type="domain" description="C2" evidence="18">
    <location>
        <begin position="254"/>
        <end position="417"/>
    </location>
</feature>
<evidence type="ECO:0000256" key="17">
    <source>
        <dbReference type="SAM" id="MobiDB-lite"/>
    </source>
</evidence>
<organism evidence="21">
    <name type="scientific">Ursus maritimus</name>
    <name type="common">Polar bear</name>
    <name type="synonym">Thalarctos maritimus</name>
    <dbReference type="NCBI Taxonomy" id="29073"/>
    <lineage>
        <taxon>Eukaryota</taxon>
        <taxon>Metazoa</taxon>
        <taxon>Chordata</taxon>
        <taxon>Craniata</taxon>
        <taxon>Vertebrata</taxon>
        <taxon>Euteleostomi</taxon>
        <taxon>Mammalia</taxon>
        <taxon>Eutheria</taxon>
        <taxon>Laurasiatheria</taxon>
        <taxon>Carnivora</taxon>
        <taxon>Caniformia</taxon>
        <taxon>Ursidae</taxon>
        <taxon>Ursus</taxon>
    </lineage>
</organism>
<dbReference type="InterPro" id="IPR011009">
    <property type="entry name" value="Kinase-like_dom_sf"/>
</dbReference>
<dbReference type="Ensembl" id="ENSUMAT00000006536.1">
    <property type="protein sequence ID" value="ENSUMAP00000005412.1"/>
    <property type="gene ID" value="ENSUMAG00000003471.1"/>
</dbReference>
<dbReference type="CDD" id="cd08687">
    <property type="entry name" value="C2_PKN-like"/>
    <property type="match status" value="1"/>
</dbReference>
<dbReference type="Pfam" id="PF00069">
    <property type="entry name" value="Pkinase"/>
    <property type="match status" value="1"/>
</dbReference>
<dbReference type="InterPro" id="IPR017441">
    <property type="entry name" value="Protein_kinase_ATP_BS"/>
</dbReference>
<dbReference type="FunFam" id="1.10.287.160:FF:000003">
    <property type="entry name" value="Putative serine/threonine-protein kinase N2"/>
    <property type="match status" value="1"/>
</dbReference>
<protein>
    <recommendedName>
        <fullName evidence="10">Serine/threonine-protein kinase N1</fullName>
        <ecNumber evidence="2">2.7.11.1</ecNumber>
        <ecNumber evidence="1">2.7.11.13</ecNumber>
    </recommendedName>
    <alternativeName>
        <fullName evidence="11">Protein kinase C-like 1</fullName>
    </alternativeName>
    <alternativeName>
        <fullName evidence="12">Protein kinase C-like PKN</fullName>
    </alternativeName>
    <alternativeName>
        <fullName evidence="14">Protein-kinase C-related kinase 1</fullName>
    </alternativeName>
    <alternativeName>
        <fullName evidence="13">Serine-threonine protein kinase N</fullName>
    </alternativeName>
</protein>
<evidence type="ECO:0000313" key="21">
    <source>
        <dbReference type="Ensembl" id="ENSUMAP00000005412"/>
    </source>
</evidence>
<dbReference type="PANTHER" id="PTHR24356">
    <property type="entry name" value="SERINE/THREONINE-PROTEIN KINASE"/>
    <property type="match status" value="1"/>
</dbReference>